<dbReference type="CDD" id="cd05254">
    <property type="entry name" value="dTDP_HR_like_SDR_e"/>
    <property type="match status" value="1"/>
</dbReference>
<accession>A0A7C1NG38</accession>
<organism evidence="4">
    <name type="scientific">candidate division WOR-3 bacterium</name>
    <dbReference type="NCBI Taxonomy" id="2052148"/>
    <lineage>
        <taxon>Bacteria</taxon>
        <taxon>Bacteria division WOR-3</taxon>
    </lineage>
</organism>
<dbReference type="SUPFAM" id="SSF51735">
    <property type="entry name" value="NAD(P)-binding Rossmann-fold domains"/>
    <property type="match status" value="1"/>
</dbReference>
<dbReference type="AlphaFoldDB" id="A0A7C1NG38"/>
<dbReference type="InterPro" id="IPR029903">
    <property type="entry name" value="RmlD-like-bd"/>
</dbReference>
<dbReference type="Gene3D" id="3.90.25.10">
    <property type="entry name" value="UDP-galactose 4-epimerase, domain 1"/>
    <property type="match status" value="1"/>
</dbReference>
<comment type="pathway">
    <text evidence="2">Carbohydrate biosynthesis; dTDP-L-rhamnose biosynthesis.</text>
</comment>
<sequence length="286" mass="32453">MVALITGVKGLLGTYLSFFLRAEGVRVTGWDLPEHDITRIEECINAIHEENPEVIFHLAAWTDVDGCEAEPARALAVNFQGTWAVALGAAETGCKLVYLSTDYVFDGRKRKPYRESDRPNPLSVYGRSKYLGEQVVMKNCRRYFIVRTSRLFGRHGRNFVNTILSRAKVDGELRVVNDQTGSPTYAKDLCLPLVRLVRSEHYGIYHLTNSGQCTWFEFAREIVRLAGLNCKVIPITTAESGRRAPRPAYSVLDNHHYRRRFGLELRPWQEALRSYLDEIQAAETGG</sequence>
<dbReference type="UniPathway" id="UPA00124"/>
<proteinExistence type="inferred from homology"/>
<evidence type="ECO:0000313" key="4">
    <source>
        <dbReference type="EMBL" id="HEA86634.1"/>
    </source>
</evidence>
<dbReference type="GO" id="GO:0019305">
    <property type="term" value="P:dTDP-rhamnose biosynthetic process"/>
    <property type="evidence" value="ECO:0007669"/>
    <property type="project" value="UniProtKB-UniPathway"/>
</dbReference>
<evidence type="ECO:0000256" key="2">
    <source>
        <dbReference type="RuleBase" id="RU364082"/>
    </source>
</evidence>
<protein>
    <recommendedName>
        <fullName evidence="2">dTDP-4-dehydrorhamnose reductase</fullName>
        <ecNumber evidence="2">1.1.1.133</ecNumber>
    </recommendedName>
</protein>
<dbReference type="NCBIfam" id="TIGR01214">
    <property type="entry name" value="rmlD"/>
    <property type="match status" value="1"/>
</dbReference>
<evidence type="ECO:0000259" key="3">
    <source>
        <dbReference type="Pfam" id="PF04321"/>
    </source>
</evidence>
<reference evidence="4" key="1">
    <citation type="journal article" date="2020" name="mSystems">
        <title>Genome- and Community-Level Interaction Insights into Carbon Utilization and Element Cycling Functions of Hydrothermarchaeota in Hydrothermal Sediment.</title>
        <authorList>
            <person name="Zhou Z."/>
            <person name="Liu Y."/>
            <person name="Xu W."/>
            <person name="Pan J."/>
            <person name="Luo Z.H."/>
            <person name="Li M."/>
        </authorList>
    </citation>
    <scope>NUCLEOTIDE SEQUENCE [LARGE SCALE GENOMIC DNA]</scope>
    <source>
        <strain evidence="4">SpSt-265</strain>
    </source>
</reference>
<keyword evidence="2 4" id="KW-0560">Oxidoreductase</keyword>
<gene>
    <name evidence="4" type="primary">rfbD</name>
    <name evidence="4" type="ORF">ENP94_01310</name>
</gene>
<comment type="similarity">
    <text evidence="1 2">Belongs to the dTDP-4-dehydrorhamnose reductase family.</text>
</comment>
<name>A0A7C1NG38_UNCW3</name>
<dbReference type="GO" id="GO:0008831">
    <property type="term" value="F:dTDP-4-dehydrorhamnose reductase activity"/>
    <property type="evidence" value="ECO:0007669"/>
    <property type="project" value="UniProtKB-EC"/>
</dbReference>
<dbReference type="EC" id="1.1.1.133" evidence="2"/>
<dbReference type="Gene3D" id="3.40.50.720">
    <property type="entry name" value="NAD(P)-binding Rossmann-like Domain"/>
    <property type="match status" value="1"/>
</dbReference>
<dbReference type="GO" id="GO:0005829">
    <property type="term" value="C:cytosol"/>
    <property type="evidence" value="ECO:0007669"/>
    <property type="project" value="TreeGrafter"/>
</dbReference>
<keyword evidence="2" id="KW-0521">NADP</keyword>
<evidence type="ECO:0000256" key="1">
    <source>
        <dbReference type="ARBA" id="ARBA00010944"/>
    </source>
</evidence>
<comment type="caution">
    <text evidence="4">The sequence shown here is derived from an EMBL/GenBank/DDBJ whole genome shotgun (WGS) entry which is preliminary data.</text>
</comment>
<dbReference type="InterPro" id="IPR005913">
    <property type="entry name" value="dTDP_dehydrorham_reduct"/>
</dbReference>
<dbReference type="EMBL" id="DSLG01000002">
    <property type="protein sequence ID" value="HEA86634.1"/>
    <property type="molecule type" value="Genomic_DNA"/>
</dbReference>
<dbReference type="PANTHER" id="PTHR10491:SF4">
    <property type="entry name" value="METHIONINE ADENOSYLTRANSFERASE 2 SUBUNIT BETA"/>
    <property type="match status" value="1"/>
</dbReference>
<dbReference type="InterPro" id="IPR036291">
    <property type="entry name" value="NAD(P)-bd_dom_sf"/>
</dbReference>
<dbReference type="PANTHER" id="PTHR10491">
    <property type="entry name" value="DTDP-4-DEHYDRORHAMNOSE REDUCTASE"/>
    <property type="match status" value="1"/>
</dbReference>
<comment type="function">
    <text evidence="2">Catalyzes the reduction of dTDP-6-deoxy-L-lyxo-4-hexulose to yield dTDP-L-rhamnose.</text>
</comment>
<feature type="domain" description="RmlD-like substrate binding" evidence="3">
    <location>
        <begin position="3"/>
        <end position="280"/>
    </location>
</feature>
<dbReference type="Pfam" id="PF04321">
    <property type="entry name" value="RmlD_sub_bind"/>
    <property type="match status" value="1"/>
</dbReference>